<evidence type="ECO:0000256" key="4">
    <source>
        <dbReference type="ARBA" id="ARBA00022692"/>
    </source>
</evidence>
<protein>
    <submittedName>
        <fullName evidence="10">Uncharacterized protein</fullName>
    </submittedName>
</protein>
<keyword evidence="6" id="KW-0653">Protein transport</keyword>
<evidence type="ECO:0000256" key="7">
    <source>
        <dbReference type="ARBA" id="ARBA00022989"/>
    </source>
</evidence>
<comment type="similarity">
    <text evidence="2">Belongs to the oligopeptide OPT transporter (TC 2.A.67.1) family.</text>
</comment>
<evidence type="ECO:0000313" key="11">
    <source>
        <dbReference type="Proteomes" id="UP000197138"/>
    </source>
</evidence>
<name>A0A218X5F5_PUNGR</name>
<keyword evidence="7 9" id="KW-1133">Transmembrane helix</keyword>
<evidence type="ECO:0000256" key="1">
    <source>
        <dbReference type="ARBA" id="ARBA00004141"/>
    </source>
</evidence>
<evidence type="ECO:0000256" key="9">
    <source>
        <dbReference type="SAM" id="Phobius"/>
    </source>
</evidence>
<dbReference type="PANTHER" id="PTHR22601">
    <property type="entry name" value="ISP4 LIKE PROTEIN"/>
    <property type="match status" value="1"/>
</dbReference>
<sequence length="214" mass="24233">MAATSKVIKVLLTRWSFSMNPGPFNLKKQVPITIFANCRAGEVYAVAFYHRSIHPAAAFLLALHEKEKRQRRGHMRLQFCLMTFVWSFVYYIVPGYLFPSISAISFLCLIWKDSITAQQIGSGLHGLGLGSFTLDWATIALSGSPLAYPAFAIFQMLIGFFLAVYVALLLMYYNNSYDAKRFPIISAHTFDSEGQIYNFSRILNQDSFDIIRVA</sequence>
<comment type="caution">
    <text evidence="10">The sequence shown here is derived from an EMBL/GenBank/DDBJ whole genome shotgun (WGS) entry which is preliminary data.</text>
</comment>
<accession>A0A218X5F5</accession>
<comment type="subcellular location">
    <subcellularLocation>
        <location evidence="1">Membrane</location>
        <topology evidence="1">Multi-pass membrane protein</topology>
    </subcellularLocation>
</comment>
<dbReference type="EMBL" id="MTKT01002229">
    <property type="protein sequence ID" value="OWM80455.1"/>
    <property type="molecule type" value="Genomic_DNA"/>
</dbReference>
<dbReference type="GO" id="GO:0015031">
    <property type="term" value="P:protein transport"/>
    <property type="evidence" value="ECO:0007669"/>
    <property type="project" value="UniProtKB-KW"/>
</dbReference>
<proteinExistence type="inferred from homology"/>
<gene>
    <name evidence="10" type="ORF">CDL15_Pgr019735</name>
</gene>
<reference evidence="11" key="1">
    <citation type="journal article" date="2017" name="Plant J.">
        <title>The pomegranate (Punica granatum L.) genome and the genomics of punicalagin biosynthesis.</title>
        <authorList>
            <person name="Qin G."/>
            <person name="Xu C."/>
            <person name="Ming R."/>
            <person name="Tang H."/>
            <person name="Guyot R."/>
            <person name="Kramer E.M."/>
            <person name="Hu Y."/>
            <person name="Yi X."/>
            <person name="Qi Y."/>
            <person name="Xu X."/>
            <person name="Gao Z."/>
            <person name="Pan H."/>
            <person name="Jian J."/>
            <person name="Tian Y."/>
            <person name="Yue Z."/>
            <person name="Xu Y."/>
        </authorList>
    </citation>
    <scope>NUCLEOTIDE SEQUENCE [LARGE SCALE GENOMIC DNA]</scope>
    <source>
        <strain evidence="11">cv. Dabenzi</strain>
    </source>
</reference>
<dbReference type="Proteomes" id="UP000197138">
    <property type="component" value="Unassembled WGS sequence"/>
</dbReference>
<evidence type="ECO:0000256" key="3">
    <source>
        <dbReference type="ARBA" id="ARBA00022448"/>
    </source>
</evidence>
<dbReference type="GO" id="GO:0035673">
    <property type="term" value="F:oligopeptide transmembrane transporter activity"/>
    <property type="evidence" value="ECO:0007669"/>
    <property type="project" value="InterPro"/>
</dbReference>
<evidence type="ECO:0000313" key="10">
    <source>
        <dbReference type="EMBL" id="OWM80455.1"/>
    </source>
</evidence>
<dbReference type="InterPro" id="IPR004648">
    <property type="entry name" value="Oligpept_transpt"/>
</dbReference>
<evidence type="ECO:0000256" key="8">
    <source>
        <dbReference type="ARBA" id="ARBA00023136"/>
    </source>
</evidence>
<dbReference type="Pfam" id="PF03169">
    <property type="entry name" value="OPT"/>
    <property type="match status" value="1"/>
</dbReference>
<evidence type="ECO:0000256" key="5">
    <source>
        <dbReference type="ARBA" id="ARBA00022856"/>
    </source>
</evidence>
<keyword evidence="8 9" id="KW-0472">Membrane</keyword>
<evidence type="ECO:0000256" key="6">
    <source>
        <dbReference type="ARBA" id="ARBA00022927"/>
    </source>
</evidence>
<evidence type="ECO:0000256" key="2">
    <source>
        <dbReference type="ARBA" id="ARBA00005484"/>
    </source>
</evidence>
<keyword evidence="4 9" id="KW-0812">Transmembrane</keyword>
<feature type="transmembrane region" description="Helical" evidence="9">
    <location>
        <begin position="146"/>
        <end position="173"/>
    </location>
</feature>
<dbReference type="AlphaFoldDB" id="A0A218X5F5"/>
<dbReference type="GO" id="GO:0016020">
    <property type="term" value="C:membrane"/>
    <property type="evidence" value="ECO:0007669"/>
    <property type="project" value="UniProtKB-SubCell"/>
</dbReference>
<organism evidence="10 11">
    <name type="scientific">Punica granatum</name>
    <name type="common">Pomegranate</name>
    <dbReference type="NCBI Taxonomy" id="22663"/>
    <lineage>
        <taxon>Eukaryota</taxon>
        <taxon>Viridiplantae</taxon>
        <taxon>Streptophyta</taxon>
        <taxon>Embryophyta</taxon>
        <taxon>Tracheophyta</taxon>
        <taxon>Spermatophyta</taxon>
        <taxon>Magnoliopsida</taxon>
        <taxon>eudicotyledons</taxon>
        <taxon>Gunneridae</taxon>
        <taxon>Pentapetalae</taxon>
        <taxon>rosids</taxon>
        <taxon>malvids</taxon>
        <taxon>Myrtales</taxon>
        <taxon>Lythraceae</taxon>
        <taxon>Punica</taxon>
    </lineage>
</organism>
<keyword evidence="5" id="KW-0571">Peptide transport</keyword>
<keyword evidence="3" id="KW-0813">Transport</keyword>
<dbReference type="InterPro" id="IPR004813">
    <property type="entry name" value="OPT"/>
</dbReference>
<feature type="transmembrane region" description="Helical" evidence="9">
    <location>
        <begin position="75"/>
        <end position="93"/>
    </location>
</feature>